<evidence type="ECO:0000313" key="1">
    <source>
        <dbReference type="EMBL" id="KAI8569155.1"/>
    </source>
</evidence>
<sequence>MLKFFPPRSCFSCRFDASLSPFSSSSRKTILFLIWVHDILVGLIDYPILERLLRDNKRALSHIIPCPLIHDQVFDVDVVLLGFESMAGTTLVVNPQIPPPPPLIFSTLMDAIVHDHLAEEGRDEDMNHASNLCSKASLSVCVMWFIM</sequence>
<dbReference type="Proteomes" id="UP001062846">
    <property type="component" value="Chromosome 2"/>
</dbReference>
<keyword evidence="2" id="KW-1185">Reference proteome</keyword>
<proteinExistence type="predicted"/>
<gene>
    <name evidence="1" type="ORF">RHMOL_Rhmol02G0256700</name>
</gene>
<name>A0ACC0PUJ3_RHOML</name>
<comment type="caution">
    <text evidence="1">The sequence shown here is derived from an EMBL/GenBank/DDBJ whole genome shotgun (WGS) entry which is preliminary data.</text>
</comment>
<protein>
    <submittedName>
        <fullName evidence="1">Uncharacterized protein</fullName>
    </submittedName>
</protein>
<organism evidence="1 2">
    <name type="scientific">Rhododendron molle</name>
    <name type="common">Chinese azalea</name>
    <name type="synonym">Azalea mollis</name>
    <dbReference type="NCBI Taxonomy" id="49168"/>
    <lineage>
        <taxon>Eukaryota</taxon>
        <taxon>Viridiplantae</taxon>
        <taxon>Streptophyta</taxon>
        <taxon>Embryophyta</taxon>
        <taxon>Tracheophyta</taxon>
        <taxon>Spermatophyta</taxon>
        <taxon>Magnoliopsida</taxon>
        <taxon>eudicotyledons</taxon>
        <taxon>Gunneridae</taxon>
        <taxon>Pentapetalae</taxon>
        <taxon>asterids</taxon>
        <taxon>Ericales</taxon>
        <taxon>Ericaceae</taxon>
        <taxon>Ericoideae</taxon>
        <taxon>Rhodoreae</taxon>
        <taxon>Rhododendron</taxon>
    </lineage>
</organism>
<reference evidence="1" key="1">
    <citation type="submission" date="2022-02" db="EMBL/GenBank/DDBJ databases">
        <title>Plant Genome Project.</title>
        <authorList>
            <person name="Zhang R.-G."/>
        </authorList>
    </citation>
    <scope>NUCLEOTIDE SEQUENCE</scope>
    <source>
        <strain evidence="1">AT1</strain>
    </source>
</reference>
<evidence type="ECO:0000313" key="2">
    <source>
        <dbReference type="Proteomes" id="UP001062846"/>
    </source>
</evidence>
<accession>A0ACC0PUJ3</accession>
<dbReference type="EMBL" id="CM046389">
    <property type="protein sequence ID" value="KAI8569155.1"/>
    <property type="molecule type" value="Genomic_DNA"/>
</dbReference>